<sequence>IHRLFDLYERASSARINNQKTKIVPLTIMARRANLPDIIDFKVIEEPDTFKLLGYKIDAKGQPKKDLY</sequence>
<proteinExistence type="predicted"/>
<dbReference type="AlphaFoldDB" id="A0A9N9JXS2"/>
<feature type="non-terminal residue" evidence="1">
    <location>
        <position position="68"/>
    </location>
</feature>
<keyword evidence="2" id="KW-1185">Reference proteome</keyword>
<protein>
    <submittedName>
        <fullName evidence="1">20573_t:CDS:1</fullName>
    </submittedName>
</protein>
<dbReference type="EMBL" id="CAJVPY010035818">
    <property type="protein sequence ID" value="CAG8801400.1"/>
    <property type="molecule type" value="Genomic_DNA"/>
</dbReference>
<name>A0A9N9JXS2_9GLOM</name>
<accession>A0A9N9JXS2</accession>
<dbReference type="Proteomes" id="UP000789405">
    <property type="component" value="Unassembled WGS sequence"/>
</dbReference>
<evidence type="ECO:0000313" key="1">
    <source>
        <dbReference type="EMBL" id="CAG8801400.1"/>
    </source>
</evidence>
<evidence type="ECO:0000313" key="2">
    <source>
        <dbReference type="Proteomes" id="UP000789405"/>
    </source>
</evidence>
<reference evidence="1" key="1">
    <citation type="submission" date="2021-06" db="EMBL/GenBank/DDBJ databases">
        <authorList>
            <person name="Kallberg Y."/>
            <person name="Tangrot J."/>
            <person name="Rosling A."/>
        </authorList>
    </citation>
    <scope>NUCLEOTIDE SEQUENCE</scope>
    <source>
        <strain evidence="1">MA453B</strain>
    </source>
</reference>
<organism evidence="1 2">
    <name type="scientific">Dentiscutata erythropus</name>
    <dbReference type="NCBI Taxonomy" id="1348616"/>
    <lineage>
        <taxon>Eukaryota</taxon>
        <taxon>Fungi</taxon>
        <taxon>Fungi incertae sedis</taxon>
        <taxon>Mucoromycota</taxon>
        <taxon>Glomeromycotina</taxon>
        <taxon>Glomeromycetes</taxon>
        <taxon>Diversisporales</taxon>
        <taxon>Gigasporaceae</taxon>
        <taxon>Dentiscutata</taxon>
    </lineage>
</organism>
<feature type="non-terminal residue" evidence="1">
    <location>
        <position position="1"/>
    </location>
</feature>
<gene>
    <name evidence="1" type="ORF">DERYTH_LOCUS23451</name>
</gene>
<dbReference type="OrthoDB" id="2417874at2759"/>
<comment type="caution">
    <text evidence="1">The sequence shown here is derived from an EMBL/GenBank/DDBJ whole genome shotgun (WGS) entry which is preliminary data.</text>
</comment>